<proteinExistence type="inferred from homology"/>
<dbReference type="AlphaFoldDB" id="A0A068NQL1"/>
<dbReference type="Pfam" id="PF13561">
    <property type="entry name" value="adh_short_C2"/>
    <property type="match status" value="1"/>
</dbReference>
<keyword evidence="2" id="KW-0560">Oxidoreductase</keyword>
<evidence type="ECO:0000259" key="3">
    <source>
        <dbReference type="SMART" id="SM00822"/>
    </source>
</evidence>
<evidence type="ECO:0000256" key="1">
    <source>
        <dbReference type="ARBA" id="ARBA00006484"/>
    </source>
</evidence>
<evidence type="ECO:0000256" key="2">
    <source>
        <dbReference type="ARBA" id="ARBA00023002"/>
    </source>
</evidence>
<dbReference type="NCBIfam" id="NF005559">
    <property type="entry name" value="PRK07231.1"/>
    <property type="match status" value="1"/>
</dbReference>
<dbReference type="InterPro" id="IPR002347">
    <property type="entry name" value="SDR_fam"/>
</dbReference>
<dbReference type="STRING" id="661478.OP10G_2348"/>
<dbReference type="InterPro" id="IPR036291">
    <property type="entry name" value="NAD(P)-bd_dom_sf"/>
</dbReference>
<dbReference type="FunFam" id="3.40.50.720:FF:000084">
    <property type="entry name" value="Short-chain dehydrogenase reductase"/>
    <property type="match status" value="1"/>
</dbReference>
<evidence type="ECO:0000313" key="4">
    <source>
        <dbReference type="EMBL" id="AIE85716.1"/>
    </source>
</evidence>
<reference evidence="4 5" key="1">
    <citation type="journal article" date="2014" name="PLoS ONE">
        <title>The first complete genome sequence of the class fimbriimonadia in the phylum armatimonadetes.</title>
        <authorList>
            <person name="Hu Z.Y."/>
            <person name="Wang Y.Z."/>
            <person name="Im W.T."/>
            <person name="Wang S.Y."/>
            <person name="Zhao G.P."/>
            <person name="Zheng H.J."/>
            <person name="Quan Z.X."/>
        </authorList>
    </citation>
    <scope>NUCLEOTIDE SEQUENCE [LARGE SCALE GENOMIC DNA]</scope>
    <source>
        <strain evidence="4">Gsoil 348</strain>
    </source>
</reference>
<comment type="similarity">
    <text evidence="1">Belongs to the short-chain dehydrogenases/reductases (SDR) family.</text>
</comment>
<accession>A0A068NQL1</accession>
<dbReference type="SMART" id="SM00822">
    <property type="entry name" value="PKS_KR"/>
    <property type="match status" value="1"/>
</dbReference>
<dbReference type="KEGG" id="fgi:OP10G_2348"/>
<dbReference type="Gene3D" id="3.40.50.720">
    <property type="entry name" value="NAD(P)-binding Rossmann-like Domain"/>
    <property type="match status" value="1"/>
</dbReference>
<dbReference type="EMBL" id="CP007139">
    <property type="protein sequence ID" value="AIE85716.1"/>
    <property type="molecule type" value="Genomic_DNA"/>
</dbReference>
<evidence type="ECO:0000313" key="5">
    <source>
        <dbReference type="Proteomes" id="UP000027982"/>
    </source>
</evidence>
<dbReference type="eggNOG" id="COG1028">
    <property type="taxonomic scope" value="Bacteria"/>
</dbReference>
<dbReference type="PANTHER" id="PTHR43639">
    <property type="entry name" value="OXIDOREDUCTASE, SHORT-CHAIN DEHYDROGENASE/REDUCTASE FAMILY (AFU_ORTHOLOGUE AFUA_5G02870)"/>
    <property type="match status" value="1"/>
</dbReference>
<dbReference type="Proteomes" id="UP000027982">
    <property type="component" value="Chromosome"/>
</dbReference>
<dbReference type="PANTHER" id="PTHR43639:SF1">
    <property type="entry name" value="SHORT-CHAIN DEHYDROGENASE_REDUCTASE FAMILY PROTEIN"/>
    <property type="match status" value="1"/>
</dbReference>
<organism evidence="4 5">
    <name type="scientific">Fimbriimonas ginsengisoli Gsoil 348</name>
    <dbReference type="NCBI Taxonomy" id="661478"/>
    <lineage>
        <taxon>Bacteria</taxon>
        <taxon>Bacillati</taxon>
        <taxon>Armatimonadota</taxon>
        <taxon>Fimbriimonadia</taxon>
        <taxon>Fimbriimonadales</taxon>
        <taxon>Fimbriimonadaceae</taxon>
        <taxon>Fimbriimonas</taxon>
    </lineage>
</organism>
<dbReference type="OrthoDB" id="9788235at2"/>
<dbReference type="SUPFAM" id="SSF51735">
    <property type="entry name" value="NAD(P)-binding Rossmann-fold domains"/>
    <property type="match status" value="1"/>
</dbReference>
<dbReference type="CDD" id="cd05233">
    <property type="entry name" value="SDR_c"/>
    <property type="match status" value="1"/>
</dbReference>
<dbReference type="InterPro" id="IPR057326">
    <property type="entry name" value="KR_dom"/>
</dbReference>
<dbReference type="PRINTS" id="PR00081">
    <property type="entry name" value="GDHRDH"/>
</dbReference>
<gene>
    <name evidence="4" type="ORF">OP10G_2348</name>
</gene>
<dbReference type="GO" id="GO:0016491">
    <property type="term" value="F:oxidoreductase activity"/>
    <property type="evidence" value="ECO:0007669"/>
    <property type="project" value="UniProtKB-KW"/>
</dbReference>
<feature type="domain" description="Ketoreductase" evidence="3">
    <location>
        <begin position="7"/>
        <end position="190"/>
    </location>
</feature>
<sequence length="250" mass="25890">MISLAGRHIFIAGGSRGIGAASARMAAQAGAAVSVNYLSNREAADRTVEDVRASSGKGFAVQADISEDGAMDAAVDAAVAELGPLSGLVVSAGVFEGCYLPEMTAEFWDRTMSVNVRGTFLAVRAAARHMRTAGGSIVIYTSTAGQRGSAEYSAYATSKGAQIMFMRSMAKELAPDQIRVNCIAPAWTDTDMAAPSFDILGRDNVAASFPLGRIGRPEDVAGATVFLLSDLASFITGSTITVDGGMDMRG</sequence>
<name>A0A068NQL1_FIMGI</name>
<dbReference type="RefSeq" id="WP_038473018.1">
    <property type="nucleotide sequence ID" value="NZ_CP007139.1"/>
</dbReference>
<protein>
    <submittedName>
        <fullName evidence="4">Short-chain dehydrogenase/reductase SDR</fullName>
    </submittedName>
</protein>
<keyword evidence="5" id="KW-1185">Reference proteome</keyword>
<dbReference type="HOGENOM" id="CLU_010194_1_3_0"/>